<dbReference type="InterPro" id="IPR027268">
    <property type="entry name" value="Peptidase_M4/M1_CTD_sf"/>
</dbReference>
<reference evidence="2 3" key="1">
    <citation type="submission" date="2020-12" db="EMBL/GenBank/DDBJ databases">
        <title>Bacterial novel species Adhaeribacter sp. BT258 isolated from soil.</title>
        <authorList>
            <person name="Jung H.-Y."/>
        </authorList>
    </citation>
    <scope>NUCLEOTIDE SEQUENCE [LARGE SCALE GENOMIC DNA]</scope>
    <source>
        <strain evidence="2 3">BT258</strain>
    </source>
</reference>
<evidence type="ECO:0000256" key="1">
    <source>
        <dbReference type="SAM" id="SignalP"/>
    </source>
</evidence>
<evidence type="ECO:0000313" key="2">
    <source>
        <dbReference type="EMBL" id="MBK0402159.1"/>
    </source>
</evidence>
<proteinExistence type="predicted"/>
<keyword evidence="3" id="KW-1185">Reference proteome</keyword>
<dbReference type="EMBL" id="JAEHFX010000002">
    <property type="protein sequence ID" value="MBK0402159.1"/>
    <property type="molecule type" value="Genomic_DNA"/>
</dbReference>
<sequence>MRIKKMSFLVLICTFFCLPAFSQTPHLTGEITVSVEKGIINCDFTLSQIPAIEQYTIWLHAGFNMARITDETQKIKYKYEKTYNQKSDEAFQYTLVEQGKPKALPGLLRFAYTGAFPVISDTSLMYDRADWKGNIAFNGTSVRMSEQSAWYPILYNVQQDKIINNYTYSIKVISDGGSTVYVNGDVPKAGSSNTFSSTNPVPMLLFAGAFTFEKQQGVYFVNTGLSTREQTLLCNWTNTMKDFYSAKLKIPYKGDITYIQATPVSKENNWAFVSYPTIAVIGRLFTLNSFFNKTTELKIEPGNLRYLSHEAGHYYFGNLFHSNSDLQWVFLEGFTEYMSLQFTKEKLGKEAYQKGLLQYIKNINAAGEVLALNKVSSLETNEMYRYSYSPLLLTALEKQIGTKQMWKWLALVANSKNATTNYAFFKSSLLNSGVSEKKYRAFEDTFINHPNRKENLLTAVQDLLPPASPETGKSAL</sequence>
<feature type="chain" id="PRO_5045755519" description="Peptidase M1 membrane alanine aminopeptidase domain-containing protein" evidence="1">
    <location>
        <begin position="23"/>
        <end position="476"/>
    </location>
</feature>
<comment type="caution">
    <text evidence="2">The sequence shown here is derived from an EMBL/GenBank/DDBJ whole genome shotgun (WGS) entry which is preliminary data.</text>
</comment>
<evidence type="ECO:0008006" key="4">
    <source>
        <dbReference type="Google" id="ProtNLM"/>
    </source>
</evidence>
<dbReference type="SUPFAM" id="SSF55486">
    <property type="entry name" value="Metalloproteases ('zincins'), catalytic domain"/>
    <property type="match status" value="1"/>
</dbReference>
<evidence type="ECO:0000313" key="3">
    <source>
        <dbReference type="Proteomes" id="UP000644147"/>
    </source>
</evidence>
<gene>
    <name evidence="2" type="ORF">I5M27_04135</name>
</gene>
<dbReference type="Gene3D" id="1.10.390.10">
    <property type="entry name" value="Neutral Protease Domain 2"/>
    <property type="match status" value="1"/>
</dbReference>
<organism evidence="2 3">
    <name type="scientific">Adhaeribacter terrigena</name>
    <dbReference type="NCBI Taxonomy" id="2793070"/>
    <lineage>
        <taxon>Bacteria</taxon>
        <taxon>Pseudomonadati</taxon>
        <taxon>Bacteroidota</taxon>
        <taxon>Cytophagia</taxon>
        <taxon>Cytophagales</taxon>
        <taxon>Hymenobacteraceae</taxon>
        <taxon>Adhaeribacter</taxon>
    </lineage>
</organism>
<protein>
    <recommendedName>
        <fullName evidence="4">Peptidase M1 membrane alanine aminopeptidase domain-containing protein</fullName>
    </recommendedName>
</protein>
<dbReference type="Proteomes" id="UP000644147">
    <property type="component" value="Unassembled WGS sequence"/>
</dbReference>
<name>A0ABS1BYH0_9BACT</name>
<keyword evidence="1" id="KW-0732">Signal</keyword>
<dbReference type="RefSeq" id="WP_200504875.1">
    <property type="nucleotide sequence ID" value="NZ_JAEHFX010000002.1"/>
</dbReference>
<accession>A0ABS1BYH0</accession>
<feature type="signal peptide" evidence="1">
    <location>
        <begin position="1"/>
        <end position="22"/>
    </location>
</feature>